<feature type="chain" id="PRO_5012286353" evidence="1">
    <location>
        <begin position="20"/>
        <end position="322"/>
    </location>
</feature>
<dbReference type="AlphaFoldDB" id="A0A242MRI4"/>
<keyword evidence="1" id="KW-0732">Signal</keyword>
<proteinExistence type="predicted"/>
<reference evidence="2 3" key="1">
    <citation type="submission" date="2017-03" db="EMBL/GenBank/DDBJ databases">
        <title>Genome analysis of strain PAMC 26510.</title>
        <authorList>
            <person name="Oh H.-M."/>
            <person name="Yang J.-A."/>
        </authorList>
    </citation>
    <scope>NUCLEOTIDE SEQUENCE [LARGE SCALE GENOMIC DNA]</scope>
    <source>
        <strain evidence="2 3">PAMC 26510</strain>
    </source>
</reference>
<feature type="signal peptide" evidence="1">
    <location>
        <begin position="1"/>
        <end position="19"/>
    </location>
</feature>
<comment type="caution">
    <text evidence="2">The sequence shown here is derived from an EMBL/GenBank/DDBJ whole genome shotgun (WGS) entry which is preliminary data.</text>
</comment>
<dbReference type="EMBL" id="NBTY01000093">
    <property type="protein sequence ID" value="OTP73942.1"/>
    <property type="molecule type" value="Genomic_DNA"/>
</dbReference>
<organism evidence="2 3">
    <name type="scientific">Caballeronia sordidicola</name>
    <name type="common">Burkholderia sordidicola</name>
    <dbReference type="NCBI Taxonomy" id="196367"/>
    <lineage>
        <taxon>Bacteria</taxon>
        <taxon>Pseudomonadati</taxon>
        <taxon>Pseudomonadota</taxon>
        <taxon>Betaproteobacteria</taxon>
        <taxon>Burkholderiales</taxon>
        <taxon>Burkholderiaceae</taxon>
        <taxon>Caballeronia</taxon>
    </lineage>
</organism>
<dbReference type="SUPFAM" id="SSF49842">
    <property type="entry name" value="TNF-like"/>
    <property type="match status" value="1"/>
</dbReference>
<sequence>MKRILFGVLAAVFSFGVGATTLSPISLLNPAGSAAGQVIASTGPSSAPVWTVITPAAIGGLKASNNLSDVASATAALTNLGGLSTTAAASTYLTQANATSTYATISNLALKAALAAPLSQFAATSSAQLAGVISDETGSGSLVFGTSPAIATPAITGGSINSASVGGTTPSSGVFTTLKSNSAVHLSYKNTSAQSIPASTATTIAGWTSVFDSGSNFNASTGVFTAPNAGYYLVSGEIMFNVSSGAVNNQFQALVIANGVTVFNPIFIVQATTTPLALLPFSVVVSLAAGQTVSVQALQTNTSAQTLNVGANANVLSIVQIP</sequence>
<name>A0A242MRI4_CABSO</name>
<evidence type="ECO:0000256" key="1">
    <source>
        <dbReference type="SAM" id="SignalP"/>
    </source>
</evidence>
<dbReference type="InterPro" id="IPR008983">
    <property type="entry name" value="Tumour_necrosis_fac-like_dom"/>
</dbReference>
<gene>
    <name evidence="2" type="ORF">PAMC26510_17450</name>
</gene>
<dbReference type="RefSeq" id="WP_179196407.1">
    <property type="nucleotide sequence ID" value="NZ_NBTY01000093.1"/>
</dbReference>
<dbReference type="Gene3D" id="2.60.120.40">
    <property type="match status" value="1"/>
</dbReference>
<dbReference type="Proteomes" id="UP000194546">
    <property type="component" value="Unassembled WGS sequence"/>
</dbReference>
<protein>
    <submittedName>
        <fullName evidence="2">Uncharacterized protein</fullName>
    </submittedName>
</protein>
<evidence type="ECO:0000313" key="2">
    <source>
        <dbReference type="EMBL" id="OTP73942.1"/>
    </source>
</evidence>
<accession>A0A242MRI4</accession>
<evidence type="ECO:0000313" key="3">
    <source>
        <dbReference type="Proteomes" id="UP000194546"/>
    </source>
</evidence>